<feature type="domain" description="F5/8 type C" evidence="2">
    <location>
        <begin position="1"/>
        <end position="132"/>
    </location>
</feature>
<name>A0ABT1P3I4_9GAMM</name>
<evidence type="ECO:0000313" key="4">
    <source>
        <dbReference type="Proteomes" id="UP001205566"/>
    </source>
</evidence>
<feature type="compositionally biased region" description="Low complexity" evidence="1">
    <location>
        <begin position="607"/>
        <end position="630"/>
    </location>
</feature>
<dbReference type="Pfam" id="PF08787">
    <property type="entry name" value="Alginate_lyase2"/>
    <property type="match status" value="2"/>
</dbReference>
<dbReference type="Gene3D" id="2.60.120.200">
    <property type="match status" value="2"/>
</dbReference>
<dbReference type="Pfam" id="PF00754">
    <property type="entry name" value="F5_F8_type_C"/>
    <property type="match status" value="2"/>
</dbReference>
<dbReference type="SUPFAM" id="SSF49785">
    <property type="entry name" value="Galactose-binding domain-like"/>
    <property type="match status" value="2"/>
</dbReference>
<feature type="compositionally biased region" description="Gly residues" evidence="1">
    <location>
        <begin position="631"/>
        <end position="640"/>
    </location>
</feature>
<dbReference type="InterPro" id="IPR000421">
    <property type="entry name" value="FA58C"/>
</dbReference>
<dbReference type="InterPro" id="IPR052407">
    <property type="entry name" value="BTB_POZ_domain_cont_9"/>
</dbReference>
<accession>A0ABT1P3I4</accession>
<dbReference type="SUPFAM" id="SSF49899">
    <property type="entry name" value="Concanavalin A-like lectins/glucanases"/>
    <property type="match status" value="2"/>
</dbReference>
<protein>
    <submittedName>
        <fullName evidence="3">Polysaccharide lyase family 7 protein</fullName>
    </submittedName>
</protein>
<feature type="region of interest" description="Disordered" evidence="1">
    <location>
        <begin position="1"/>
        <end position="26"/>
    </location>
</feature>
<organism evidence="3 4">
    <name type="scientific">Microbulbifer elongatus</name>
    <dbReference type="NCBI Taxonomy" id="86173"/>
    <lineage>
        <taxon>Bacteria</taxon>
        <taxon>Pseudomonadati</taxon>
        <taxon>Pseudomonadota</taxon>
        <taxon>Gammaproteobacteria</taxon>
        <taxon>Cellvibrionales</taxon>
        <taxon>Microbulbiferaceae</taxon>
        <taxon>Microbulbifer</taxon>
    </lineage>
</organism>
<dbReference type="Gene3D" id="2.60.120.260">
    <property type="entry name" value="Galactose-binding domain-like"/>
    <property type="match status" value="2"/>
</dbReference>
<sequence length="887" mass="96383">MSQIVEPVGVTASSHDGNKPENTLDNNLSTRWSAEGEGEWIQYDLGKYYTVDSLEIAFFKGDERTNILKVQTSLDASNWKTVYDDEQPYSSDELQGVEVADSYARYVRIVGYGNSANDWNSISEVDILTTGGSGSDDPGEEIEDPGCTACVPEIVATASDDEGENVAANVLDDDLDTRWSAEGSGQWLQLDLGASQVVGSVDIAFHKGDERSFSFDIQTSEDMSAWETVLSGAVSSGDTSSWESFSLFETEARYVRYIGYGNSSSAWNSLSEIRVSEYNGHTDPVDGGSSSSGGGSSSGGSSSGGSSDCDTSGTGDSVTVGCLVYGTDGTLPLANLDPSADPDENFDLSNWKITYPDADEKFPPQVSDDEFYTDRDTGAMVFQCPNNGGSTSNSSYSRTELREMLNESAGTTSLGNNWVISTASSSDRNAAGAVDGNMKATVSVNRVSDTYDSGFEWRVGRVIVGQIHASDHEPFKLYYRKLPGHTKGWVYMAYEDSDTEVFIPLFGDSGTDEYGLTSTVEPVEDGIALGEKFGYEVNVEGREMTVTVTKSDGTWARQTVFWAEEYNDDWFYFKAGNYNQNNGGDSDDYAQVSFYNLDVSHNGDNDSGSSSGGSSSSSSSGGSSSSSSGSSSGGSSGGSSGSASIPSDLMENCDQWKITYPDGEEDKTLCGESNNEYFFVNETGDGMVFRAPIRSNNGTTPNSDNIRSELRERVADGSKDIYWTTDGQHIVYVDQAITHLPIVKDELVATQIHGNKDEGIDDALVVRLEDEHLFLSFNGGKLRSNVTIKDDYKLGTRHEVIFEVVDGKHYVYYSEDGNLNEAFLSGNASQYLVKDGSNDYVMDLDYGEAYFKIGNYTQSNPDEEGDYTDHPDNYGEVVVYDFWVDHQ</sequence>
<feature type="region of interest" description="Disordered" evidence="1">
    <location>
        <begin position="600"/>
        <end position="647"/>
    </location>
</feature>
<dbReference type="PROSITE" id="PS50022">
    <property type="entry name" value="FA58C_3"/>
    <property type="match status" value="2"/>
</dbReference>
<dbReference type="GO" id="GO:0016829">
    <property type="term" value="F:lyase activity"/>
    <property type="evidence" value="ECO:0007669"/>
    <property type="project" value="UniProtKB-KW"/>
</dbReference>
<reference evidence="3" key="1">
    <citation type="thesis" date="2020" institute="Technische Universitat Dresden" country="Dresden, Germany">
        <title>The Agarolytic System of Microbulbifer elongatus PORT2, Isolated from Batu Karas, Pangandaran West Java Indonesia.</title>
        <authorList>
            <person name="Anggraeni S.R."/>
        </authorList>
    </citation>
    <scope>NUCLEOTIDE SEQUENCE</scope>
    <source>
        <strain evidence="3">PORT2</strain>
    </source>
</reference>
<dbReference type="EMBL" id="JACASI010000037">
    <property type="protein sequence ID" value="MCQ3830675.1"/>
    <property type="molecule type" value="Genomic_DNA"/>
</dbReference>
<feature type="region of interest" description="Disordered" evidence="1">
    <location>
        <begin position="278"/>
        <end position="312"/>
    </location>
</feature>
<dbReference type="PANTHER" id="PTHR46306">
    <property type="entry name" value="BTB/POZ DOMAIN-CONTAINING PROTEIN 9"/>
    <property type="match status" value="1"/>
</dbReference>
<evidence type="ECO:0000256" key="1">
    <source>
        <dbReference type="SAM" id="MobiDB-lite"/>
    </source>
</evidence>
<dbReference type="PANTHER" id="PTHR46306:SF1">
    <property type="entry name" value="BTB_POZ DOMAIN-CONTAINING PROTEIN 9"/>
    <property type="match status" value="1"/>
</dbReference>
<feature type="compositionally biased region" description="Gly residues" evidence="1">
    <location>
        <begin position="290"/>
        <end position="303"/>
    </location>
</feature>
<gene>
    <name evidence="3" type="ORF">HXX02_14640</name>
</gene>
<dbReference type="RefSeq" id="WP_305121530.1">
    <property type="nucleotide sequence ID" value="NZ_JACASI010000037.1"/>
</dbReference>
<keyword evidence="4" id="KW-1185">Reference proteome</keyword>
<comment type="caution">
    <text evidence="3">The sequence shown here is derived from an EMBL/GenBank/DDBJ whole genome shotgun (WGS) entry which is preliminary data.</text>
</comment>
<dbReference type="InterPro" id="IPR008979">
    <property type="entry name" value="Galactose-bd-like_sf"/>
</dbReference>
<keyword evidence="3" id="KW-0456">Lyase</keyword>
<proteinExistence type="predicted"/>
<evidence type="ECO:0000313" key="3">
    <source>
        <dbReference type="EMBL" id="MCQ3830675.1"/>
    </source>
</evidence>
<feature type="domain" description="F5/8 type C" evidence="2">
    <location>
        <begin position="135"/>
        <end position="280"/>
    </location>
</feature>
<feature type="compositionally biased region" description="Polar residues" evidence="1">
    <location>
        <begin position="11"/>
        <end position="26"/>
    </location>
</feature>
<dbReference type="InterPro" id="IPR013320">
    <property type="entry name" value="ConA-like_dom_sf"/>
</dbReference>
<dbReference type="InterPro" id="IPR014895">
    <property type="entry name" value="Alginate_lyase_2"/>
</dbReference>
<dbReference type="Proteomes" id="UP001205566">
    <property type="component" value="Unassembled WGS sequence"/>
</dbReference>
<evidence type="ECO:0000259" key="2">
    <source>
        <dbReference type="PROSITE" id="PS50022"/>
    </source>
</evidence>